<name>A0ACC0IKF1_9ERIC</name>
<evidence type="ECO:0000313" key="1">
    <source>
        <dbReference type="EMBL" id="KAI8026279.1"/>
    </source>
</evidence>
<accession>A0ACC0IKF1</accession>
<protein>
    <submittedName>
        <fullName evidence="1">Uncharacterized protein</fullName>
    </submittedName>
</protein>
<evidence type="ECO:0000313" key="2">
    <source>
        <dbReference type="Proteomes" id="UP001060215"/>
    </source>
</evidence>
<keyword evidence="2" id="KW-1185">Reference proteome</keyword>
<dbReference type="Proteomes" id="UP001060215">
    <property type="component" value="Chromosome 3"/>
</dbReference>
<gene>
    <name evidence="1" type="ORF">LOK49_LG02G01437</name>
</gene>
<organism evidence="1 2">
    <name type="scientific">Camellia lanceoleosa</name>
    <dbReference type="NCBI Taxonomy" id="1840588"/>
    <lineage>
        <taxon>Eukaryota</taxon>
        <taxon>Viridiplantae</taxon>
        <taxon>Streptophyta</taxon>
        <taxon>Embryophyta</taxon>
        <taxon>Tracheophyta</taxon>
        <taxon>Spermatophyta</taxon>
        <taxon>Magnoliopsida</taxon>
        <taxon>eudicotyledons</taxon>
        <taxon>Gunneridae</taxon>
        <taxon>Pentapetalae</taxon>
        <taxon>asterids</taxon>
        <taxon>Ericales</taxon>
        <taxon>Theaceae</taxon>
        <taxon>Camellia</taxon>
    </lineage>
</organism>
<comment type="caution">
    <text evidence="1">The sequence shown here is derived from an EMBL/GenBank/DDBJ whole genome shotgun (WGS) entry which is preliminary data.</text>
</comment>
<sequence>MNFTTQKTCFSSMAALLIGHSFHSKNCSIQQLKSKSKNCPTTLNTSIFCQSRLPVDQETEKGKEKEKEKEKKQLLPQVLVSVGNFGKKLKDNLSPKQKGDWKDLMLMSLSFAVYIYISQRIVCTYCAWMSMIKQPW</sequence>
<reference evidence="1 2" key="1">
    <citation type="journal article" date="2022" name="Plant J.">
        <title>Chromosome-level genome of Camellia lanceoleosa provides a valuable resource for understanding genome evolution and self-incompatibility.</title>
        <authorList>
            <person name="Gong W."/>
            <person name="Xiao S."/>
            <person name="Wang L."/>
            <person name="Liao Z."/>
            <person name="Chang Y."/>
            <person name="Mo W."/>
            <person name="Hu G."/>
            <person name="Li W."/>
            <person name="Zhao G."/>
            <person name="Zhu H."/>
            <person name="Hu X."/>
            <person name="Ji K."/>
            <person name="Xiang X."/>
            <person name="Song Q."/>
            <person name="Yuan D."/>
            <person name="Jin S."/>
            <person name="Zhang L."/>
        </authorList>
    </citation>
    <scope>NUCLEOTIDE SEQUENCE [LARGE SCALE GENOMIC DNA]</scope>
    <source>
        <strain evidence="1">SQ_2022a</strain>
    </source>
</reference>
<proteinExistence type="predicted"/>
<dbReference type="EMBL" id="CM045760">
    <property type="protein sequence ID" value="KAI8026279.1"/>
    <property type="molecule type" value="Genomic_DNA"/>
</dbReference>